<dbReference type="Proteomes" id="UP000193144">
    <property type="component" value="Unassembled WGS sequence"/>
</dbReference>
<organism evidence="1 2">
    <name type="scientific">Clohesyomyces aquaticus</name>
    <dbReference type="NCBI Taxonomy" id="1231657"/>
    <lineage>
        <taxon>Eukaryota</taxon>
        <taxon>Fungi</taxon>
        <taxon>Dikarya</taxon>
        <taxon>Ascomycota</taxon>
        <taxon>Pezizomycotina</taxon>
        <taxon>Dothideomycetes</taxon>
        <taxon>Pleosporomycetidae</taxon>
        <taxon>Pleosporales</taxon>
        <taxon>Lindgomycetaceae</taxon>
        <taxon>Clohesyomyces</taxon>
    </lineage>
</organism>
<keyword evidence="2" id="KW-1185">Reference proteome</keyword>
<accession>A0A1Y1YSV5</accession>
<comment type="caution">
    <text evidence="1">The sequence shown here is derived from an EMBL/GenBank/DDBJ whole genome shotgun (WGS) entry which is preliminary data.</text>
</comment>
<dbReference type="AlphaFoldDB" id="A0A1Y1YSV5"/>
<proteinExistence type="predicted"/>
<gene>
    <name evidence="1" type="ORF">BCR34DRAFT_575392</name>
</gene>
<name>A0A1Y1YSV5_9PLEO</name>
<dbReference type="EMBL" id="MCFA01000177">
    <property type="protein sequence ID" value="ORY00904.1"/>
    <property type="molecule type" value="Genomic_DNA"/>
</dbReference>
<evidence type="ECO:0000313" key="1">
    <source>
        <dbReference type="EMBL" id="ORY00904.1"/>
    </source>
</evidence>
<sequence>MGLSARRWTPWMIVDGVGSSGGFPSSWPVGAALARERTKGRTTVERRSIMTERAGQWMLNCQKRGS</sequence>
<reference evidence="1 2" key="1">
    <citation type="submission" date="2016-07" db="EMBL/GenBank/DDBJ databases">
        <title>Pervasive Adenine N6-methylation of Active Genes in Fungi.</title>
        <authorList>
            <consortium name="DOE Joint Genome Institute"/>
            <person name="Mondo S.J."/>
            <person name="Dannebaum R.O."/>
            <person name="Kuo R.C."/>
            <person name="Labutti K."/>
            <person name="Haridas S."/>
            <person name="Kuo A."/>
            <person name="Salamov A."/>
            <person name="Ahrendt S.R."/>
            <person name="Lipzen A."/>
            <person name="Sullivan W."/>
            <person name="Andreopoulos W.B."/>
            <person name="Clum A."/>
            <person name="Lindquist E."/>
            <person name="Daum C."/>
            <person name="Ramamoorthy G.K."/>
            <person name="Gryganskyi A."/>
            <person name="Culley D."/>
            <person name="Magnuson J.K."/>
            <person name="James T.Y."/>
            <person name="O'Malley M.A."/>
            <person name="Stajich J.E."/>
            <person name="Spatafora J.W."/>
            <person name="Visel A."/>
            <person name="Grigoriev I.V."/>
        </authorList>
    </citation>
    <scope>NUCLEOTIDE SEQUENCE [LARGE SCALE GENOMIC DNA]</scope>
    <source>
        <strain evidence="1 2">CBS 115471</strain>
    </source>
</reference>
<evidence type="ECO:0000313" key="2">
    <source>
        <dbReference type="Proteomes" id="UP000193144"/>
    </source>
</evidence>
<protein>
    <submittedName>
        <fullName evidence="1">Uncharacterized protein</fullName>
    </submittedName>
</protein>